<dbReference type="GO" id="GO:0005524">
    <property type="term" value="F:ATP binding"/>
    <property type="evidence" value="ECO:0007669"/>
    <property type="project" value="InterPro"/>
</dbReference>
<dbReference type="SMART" id="SM00836">
    <property type="entry name" value="DALR_1"/>
    <property type="match status" value="1"/>
</dbReference>
<dbReference type="InterPro" id="IPR009080">
    <property type="entry name" value="tRNAsynth_Ia_anticodon-bd"/>
</dbReference>
<dbReference type="GO" id="GO:0004814">
    <property type="term" value="F:arginine-tRNA ligase activity"/>
    <property type="evidence" value="ECO:0007669"/>
    <property type="project" value="InterPro"/>
</dbReference>
<gene>
    <name evidence="3" type="primary">LOC112679570</name>
</gene>
<dbReference type="InterPro" id="IPR008909">
    <property type="entry name" value="DALR_anticod-bd"/>
</dbReference>
<dbReference type="InterPro" id="IPR037380">
    <property type="entry name" value="DALRD3"/>
</dbReference>
<sequence length="372" mass="42986">MSVFIDICESIRLFFRTHANIEINISTPTIDPNENGHIRFYLKRNLEPVLKMLAENLDAIDHYHQFLDYASIWLKTDLWTDSVIKQILTQGSRYGSNNLCQNTEILVVADECDDSVTSLRISLLKNAFQNLAVWNGYIIGNNGLKFLLSKKNNSNLTNLVICGNVVPNITSKEYKQQKHDDISKMCASRTDNSSDYPIDIISKLCHSSIVYELLCTRHNKVIRVQHATSNKDKGIFIMYNYSRLCQVLAVYEKNYTDNYYRALPDIEDINFKVLQKTEEWILIFNYLSVFPSIIQECTKYLSSAHIGVYKLCSFLVEMSSCVSSFYHKHNILMDPLPHFLPLMYARLYLVKALIQVYENAFHILGIEAAREI</sequence>
<dbReference type="PANTHER" id="PTHR16043">
    <property type="entry name" value="DALRD3 PROTEIN"/>
    <property type="match status" value="1"/>
</dbReference>
<protein>
    <submittedName>
        <fullName evidence="3">DALR anticodon-binding domain-containing protein 3</fullName>
    </submittedName>
</protein>
<dbReference type="AlphaFoldDB" id="A0A8B8F365"/>
<dbReference type="SUPFAM" id="SSF47323">
    <property type="entry name" value="Anticodon-binding domain of a subclass of class I aminoacyl-tRNA synthetases"/>
    <property type="match status" value="1"/>
</dbReference>
<dbReference type="Gene3D" id="1.10.730.10">
    <property type="entry name" value="Isoleucyl-tRNA Synthetase, Domain 1"/>
    <property type="match status" value="1"/>
</dbReference>
<dbReference type="GO" id="GO:0000049">
    <property type="term" value="F:tRNA binding"/>
    <property type="evidence" value="ECO:0007669"/>
    <property type="project" value="TreeGrafter"/>
</dbReference>
<dbReference type="GeneID" id="112679570"/>
<keyword evidence="2" id="KW-1185">Reference proteome</keyword>
<evidence type="ECO:0000259" key="1">
    <source>
        <dbReference type="SMART" id="SM00836"/>
    </source>
</evidence>
<dbReference type="Proteomes" id="UP000694846">
    <property type="component" value="Unplaced"/>
</dbReference>
<proteinExistence type="predicted"/>
<feature type="domain" description="DALR anticodon binding" evidence="1">
    <location>
        <begin position="237"/>
        <end position="372"/>
    </location>
</feature>
<evidence type="ECO:0000313" key="3">
    <source>
        <dbReference type="RefSeq" id="XP_025405224.1"/>
    </source>
</evidence>
<dbReference type="RefSeq" id="XP_025405224.1">
    <property type="nucleotide sequence ID" value="XM_025549439.1"/>
</dbReference>
<accession>A0A8B8F365</accession>
<reference evidence="3" key="1">
    <citation type="submission" date="2025-08" db="UniProtKB">
        <authorList>
            <consortium name="RefSeq"/>
        </authorList>
    </citation>
    <scope>IDENTIFICATION</scope>
    <source>
        <tissue evidence="3">Whole body</tissue>
    </source>
</reference>
<evidence type="ECO:0000313" key="2">
    <source>
        <dbReference type="Proteomes" id="UP000694846"/>
    </source>
</evidence>
<dbReference type="Pfam" id="PF05746">
    <property type="entry name" value="DALR_1"/>
    <property type="match status" value="1"/>
</dbReference>
<organism evidence="2 3">
    <name type="scientific">Sipha flava</name>
    <name type="common">yellow sugarcane aphid</name>
    <dbReference type="NCBI Taxonomy" id="143950"/>
    <lineage>
        <taxon>Eukaryota</taxon>
        <taxon>Metazoa</taxon>
        <taxon>Ecdysozoa</taxon>
        <taxon>Arthropoda</taxon>
        <taxon>Hexapoda</taxon>
        <taxon>Insecta</taxon>
        <taxon>Pterygota</taxon>
        <taxon>Neoptera</taxon>
        <taxon>Paraneoptera</taxon>
        <taxon>Hemiptera</taxon>
        <taxon>Sternorrhyncha</taxon>
        <taxon>Aphidomorpha</taxon>
        <taxon>Aphidoidea</taxon>
        <taxon>Aphididae</taxon>
        <taxon>Sipha</taxon>
    </lineage>
</organism>
<dbReference type="PANTHER" id="PTHR16043:SF1">
    <property type="entry name" value="DALR ANTICODON-BINDING DOMAIN-CONTAINING PROTEIN 3"/>
    <property type="match status" value="1"/>
</dbReference>
<dbReference type="OrthoDB" id="9990834at2759"/>
<name>A0A8B8F365_9HEMI</name>
<dbReference type="GO" id="GO:0006420">
    <property type="term" value="P:arginyl-tRNA aminoacylation"/>
    <property type="evidence" value="ECO:0007669"/>
    <property type="project" value="InterPro"/>
</dbReference>
<dbReference type="GO" id="GO:0106217">
    <property type="term" value="P:tRNA C3-cytosine methylation"/>
    <property type="evidence" value="ECO:0007669"/>
    <property type="project" value="TreeGrafter"/>
</dbReference>